<dbReference type="Proteomes" id="UP001250932">
    <property type="component" value="Unassembled WGS sequence"/>
</dbReference>
<dbReference type="InterPro" id="IPR006517">
    <property type="entry name" value="Phage_terminase_lsu-like_C"/>
</dbReference>
<keyword evidence="4" id="KW-1185">Reference proteome</keyword>
<dbReference type="InterPro" id="IPR035421">
    <property type="entry name" value="Terminase_6C"/>
</dbReference>
<dbReference type="EMBL" id="JAQOUE010000001">
    <property type="protein sequence ID" value="MDT7040792.1"/>
    <property type="molecule type" value="Genomic_DNA"/>
</dbReference>
<dbReference type="RefSeq" id="WP_313831151.1">
    <property type="nucleotide sequence ID" value="NZ_JAQOUE010000001.1"/>
</dbReference>
<evidence type="ECO:0000259" key="2">
    <source>
        <dbReference type="Pfam" id="PF17289"/>
    </source>
</evidence>
<dbReference type="Pfam" id="PF17289">
    <property type="entry name" value="Terminase_6C"/>
    <property type="match status" value="1"/>
</dbReference>
<feature type="domain" description="Terminase large subunit gp17-like C-terminal" evidence="2">
    <location>
        <begin position="312"/>
        <end position="455"/>
    </location>
</feature>
<evidence type="ECO:0000256" key="1">
    <source>
        <dbReference type="ARBA" id="ARBA00022612"/>
    </source>
</evidence>
<dbReference type="Gene3D" id="3.30.420.240">
    <property type="match status" value="1"/>
</dbReference>
<sequence length="471" mass="54320">MMSDDEKRVFHALLRADLEAFIAKAFQIVSPGDVFLSNWHITVIADFLMRVYRGEITRLLITMPPRSLKSICVSIAFVAWLLGKDPTKRIINVSYGYELASKLARDTRAVMESEFYRQVFPWTQLMRNAELDLETTQKGIRYATSVGGSLTGRGGNLLIIDDPAKPQDMLSKVKRDTLKQWYDGTLYSRLDNKVEGAIIHVMQRLHVDDLVAHVLGKERWVHLNLPAIAEFPQSFTLSDGRIWKRKPGSLLHPERESMEVLEAIQSMIGSYNFSAQYQQQPVPEDGNLIKWKWFQRYDTPPAFERGDKIVQSWDTASKAAELADYSVCTTWHQKGDDYYLLEVLRLRLDYPDLRKMVISHAQKFFTHTLLIEDTASGMALIQDIRDMRIDNFPRPIGIKPQGEKVMRLSNHSATIEAGHVHLPQKASWLEEFKAEFLAFPQAHYDDQVDSVSQFLTWQVERRRHYIAQGDF</sequence>
<name>A0ABU3K325_9BACT</name>
<evidence type="ECO:0000313" key="3">
    <source>
        <dbReference type="EMBL" id="MDT7040792.1"/>
    </source>
</evidence>
<evidence type="ECO:0000313" key="4">
    <source>
        <dbReference type="Proteomes" id="UP001250932"/>
    </source>
</evidence>
<organism evidence="3 4">
    <name type="scientific">Candidatus Nitronereus thalassa</name>
    <dbReference type="NCBI Taxonomy" id="3020898"/>
    <lineage>
        <taxon>Bacteria</taxon>
        <taxon>Pseudomonadati</taxon>
        <taxon>Nitrospirota</taxon>
        <taxon>Nitrospiria</taxon>
        <taxon>Nitrospirales</taxon>
        <taxon>Nitrospiraceae</taxon>
        <taxon>Candidatus Nitronereus</taxon>
    </lineage>
</organism>
<gene>
    <name evidence="3" type="primary">terL</name>
    <name evidence="3" type="ORF">PPG34_00415</name>
</gene>
<accession>A0ABU3K325</accession>
<keyword evidence="1" id="KW-1188">Viral release from host cell</keyword>
<protein>
    <submittedName>
        <fullName evidence="3">Phage terminase large subunit</fullName>
    </submittedName>
</protein>
<dbReference type="NCBIfam" id="TIGR01630">
    <property type="entry name" value="psiM2_ORF9"/>
    <property type="match status" value="1"/>
</dbReference>
<reference evidence="3 4" key="1">
    <citation type="journal article" date="2023" name="ISME J.">
        <title>Cultivation and genomic characterization of novel and ubiquitous marine nitrite-oxidizing bacteria from the Nitrospirales.</title>
        <authorList>
            <person name="Mueller A.J."/>
            <person name="Daebeler A."/>
            <person name="Herbold C.W."/>
            <person name="Kirkegaard R.H."/>
            <person name="Daims H."/>
        </authorList>
    </citation>
    <scope>NUCLEOTIDE SEQUENCE [LARGE SCALE GENOMIC DNA]</scope>
    <source>
        <strain evidence="3 4">EB</strain>
    </source>
</reference>
<comment type="caution">
    <text evidence="3">The sequence shown here is derived from an EMBL/GenBank/DDBJ whole genome shotgun (WGS) entry which is preliminary data.</text>
</comment>
<proteinExistence type="predicted"/>